<keyword evidence="3 7" id="KW-1134">Transmembrane beta strand</keyword>
<evidence type="ECO:0000256" key="3">
    <source>
        <dbReference type="ARBA" id="ARBA00022452"/>
    </source>
</evidence>
<evidence type="ECO:0000313" key="10">
    <source>
        <dbReference type="EMBL" id="RHH92807.1"/>
    </source>
</evidence>
<dbReference type="Gene3D" id="2.40.170.20">
    <property type="entry name" value="TonB-dependent receptor, beta-barrel domain"/>
    <property type="match status" value="1"/>
</dbReference>
<evidence type="ECO:0000256" key="6">
    <source>
        <dbReference type="ARBA" id="ARBA00023237"/>
    </source>
</evidence>
<reference evidence="10 11" key="1">
    <citation type="submission" date="2018-08" db="EMBL/GenBank/DDBJ databases">
        <title>A genome reference for cultivated species of the human gut microbiota.</title>
        <authorList>
            <person name="Zou Y."/>
            <person name="Xue W."/>
            <person name="Luo G."/>
        </authorList>
    </citation>
    <scope>NUCLEOTIDE SEQUENCE [LARGE SCALE GENOMIC DNA]</scope>
    <source>
        <strain evidence="10 11">AM16-49B</strain>
    </source>
</reference>
<comment type="caution">
    <text evidence="10">The sequence shown here is derived from an EMBL/GenBank/DDBJ whole genome shotgun (WGS) entry which is preliminary data.</text>
</comment>
<feature type="signal peptide" evidence="8">
    <location>
        <begin position="1"/>
        <end position="27"/>
    </location>
</feature>
<dbReference type="InterPro" id="IPR037066">
    <property type="entry name" value="Plug_dom_sf"/>
</dbReference>
<keyword evidence="2 7" id="KW-0813">Transport</keyword>
<feature type="domain" description="TonB-dependent receptor plug" evidence="9">
    <location>
        <begin position="125"/>
        <end position="231"/>
    </location>
</feature>
<dbReference type="SUPFAM" id="SSF56935">
    <property type="entry name" value="Porins"/>
    <property type="match status" value="1"/>
</dbReference>
<dbReference type="InterPro" id="IPR012910">
    <property type="entry name" value="Plug_dom"/>
</dbReference>
<dbReference type="Pfam" id="PF07715">
    <property type="entry name" value="Plug"/>
    <property type="match status" value="1"/>
</dbReference>
<evidence type="ECO:0000256" key="7">
    <source>
        <dbReference type="PROSITE-ProRule" id="PRU01360"/>
    </source>
</evidence>
<keyword evidence="4 7" id="KW-0812">Transmembrane</keyword>
<dbReference type="Gene3D" id="2.170.130.10">
    <property type="entry name" value="TonB-dependent receptor, plug domain"/>
    <property type="match status" value="1"/>
</dbReference>
<dbReference type="GO" id="GO:0009279">
    <property type="term" value="C:cell outer membrane"/>
    <property type="evidence" value="ECO:0007669"/>
    <property type="project" value="UniProtKB-SubCell"/>
</dbReference>
<feature type="chain" id="PRO_5019073273" evidence="8">
    <location>
        <begin position="28"/>
        <end position="1056"/>
    </location>
</feature>
<evidence type="ECO:0000313" key="11">
    <source>
        <dbReference type="Proteomes" id="UP000283512"/>
    </source>
</evidence>
<evidence type="ECO:0000256" key="8">
    <source>
        <dbReference type="SAM" id="SignalP"/>
    </source>
</evidence>
<dbReference type="SUPFAM" id="SSF49464">
    <property type="entry name" value="Carboxypeptidase regulatory domain-like"/>
    <property type="match status" value="1"/>
</dbReference>
<evidence type="ECO:0000256" key="2">
    <source>
        <dbReference type="ARBA" id="ARBA00022448"/>
    </source>
</evidence>
<proteinExistence type="inferred from homology"/>
<evidence type="ECO:0000256" key="5">
    <source>
        <dbReference type="ARBA" id="ARBA00023136"/>
    </source>
</evidence>
<dbReference type="InterPro" id="IPR023997">
    <property type="entry name" value="TonB-dep_OMP_SusC/RagA_CS"/>
</dbReference>
<dbReference type="InterPro" id="IPR008969">
    <property type="entry name" value="CarboxyPept-like_regulatory"/>
</dbReference>
<evidence type="ECO:0000256" key="1">
    <source>
        <dbReference type="ARBA" id="ARBA00004571"/>
    </source>
</evidence>
<dbReference type="InterPro" id="IPR039426">
    <property type="entry name" value="TonB-dep_rcpt-like"/>
</dbReference>
<name>A0A414YZ58_9BACE</name>
<accession>A0A414YZ58</accession>
<keyword evidence="5 7" id="KW-0472">Membrane</keyword>
<dbReference type="NCBIfam" id="TIGR04056">
    <property type="entry name" value="OMP_RagA_SusC"/>
    <property type="match status" value="1"/>
</dbReference>
<gene>
    <name evidence="10" type="ORF">DW190_05935</name>
</gene>
<evidence type="ECO:0000259" key="9">
    <source>
        <dbReference type="Pfam" id="PF07715"/>
    </source>
</evidence>
<dbReference type="EMBL" id="QRKD01000003">
    <property type="protein sequence ID" value="RHH92807.1"/>
    <property type="molecule type" value="Genomic_DNA"/>
</dbReference>
<dbReference type="Proteomes" id="UP000283512">
    <property type="component" value="Unassembled WGS sequence"/>
</dbReference>
<dbReference type="PROSITE" id="PS52016">
    <property type="entry name" value="TONB_DEPENDENT_REC_3"/>
    <property type="match status" value="1"/>
</dbReference>
<dbReference type="InterPro" id="IPR023996">
    <property type="entry name" value="TonB-dep_OMP_SusC/RagA"/>
</dbReference>
<protein>
    <submittedName>
        <fullName evidence="10">TonB-dependent receptor</fullName>
    </submittedName>
</protein>
<organism evidence="10 11">
    <name type="scientific">Bacteroides caccae</name>
    <dbReference type="NCBI Taxonomy" id="47678"/>
    <lineage>
        <taxon>Bacteria</taxon>
        <taxon>Pseudomonadati</taxon>
        <taxon>Bacteroidota</taxon>
        <taxon>Bacteroidia</taxon>
        <taxon>Bacteroidales</taxon>
        <taxon>Bacteroidaceae</taxon>
        <taxon>Bacteroides</taxon>
    </lineage>
</organism>
<comment type="similarity">
    <text evidence="7">Belongs to the TonB-dependent receptor family.</text>
</comment>
<dbReference type="FunFam" id="2.170.130.10:FF:000003">
    <property type="entry name" value="SusC/RagA family TonB-linked outer membrane protein"/>
    <property type="match status" value="1"/>
</dbReference>
<sequence length="1056" mass="118516">MELLKTQNFMKRIIILLLAFMPLAVWAQVTVKGTVKDDLGEVLVGATILEVNNPGNGTITDIDGKFSIKLKSAKAKIKVSYIGYAAQTLTATNGMVVKMEADGNMLQEVEIVQQGFGTKSRLSNVASISQVNGLTLRQSPTSTVQNALAGRLPGLFQLQGSGQPGKDAADIFIRGIGTYANVDTSPLVLIDDVESDISTLSQLSPNDIQDISVLKDAGSTAIFGLKGANGVILVTTRRGLEGKPKITFRADVGFQQPTYKNTFLDSYESLKLIKEMYINDDDRAALEANKDLLSDEALEHFRTGDSPYLYPDVDWYDLMYKKSSMMQQYNVDVQGGTDKVKYFVAIGYTNQTGLLKDISKVEDFNNDYYLKRYNLRSNFDIQITKDFLFKINANAILSELNEPYLPNPGQSGTFSIFTRLLGGHFTPWNYPAYNPDGTFGMKSGAPMNPLALMSQGGYDREWKNNVNGNITLEHKLDFITKGLKIRGVMALTNRWGTKRSLHRGTDDFMAFYHDTETDSYLPVNKDLYVLRPMNVSETANAPYLQINSRVDMSYSRRFGGHNVGGLLLANWYSNRTGANTPHNSMSYSTRLSYDYNSRYLVEFSGTYNGSDRFSKNNRFDFFPSISLGWNLAEEPYTKKFFSSIKVDMLKLRGSYGLSGSDAVPGGKYTYVESYKKNYDYPFGENQNTTAKIPAYFLETIGNDDVRWEVEKKMNLGVDLRMFDNRLSATFEYFYNRRNDIMSTPKSVPLYAGYMDGVLPMMNIGRTENKGWDAEFTWRDKIGNDFSYFFRGIVSHAKNKILYMGEAPSPYVLSMSTGRPIGTIFGYVAEGFYNTQEEIDNGPKETLRKPNPGDIRYMDISGPQGVADGIINEYDIVPIGNSRPDFNYGLTIGFSYKNFDISALFQGATGASLSLQKALKIGSTDGRPRPIHLGRWTDLGADGNKITDPEQLIEMNKNASFPRFSKDHGNNSAQSTFWLRSANYVRWKNLEVGYQLPETWVKKVGLNSVRFYGSAQNLITWSELGDYQVDPESSRLSNPVDTYPQQRVYNLGCQIVF</sequence>
<dbReference type="InterPro" id="IPR036942">
    <property type="entry name" value="Beta-barrel_TonB_sf"/>
</dbReference>
<keyword evidence="8" id="KW-0732">Signal</keyword>
<dbReference type="AlphaFoldDB" id="A0A414YZ58"/>
<dbReference type="Gene3D" id="2.60.40.1120">
    <property type="entry name" value="Carboxypeptidase-like, regulatory domain"/>
    <property type="match status" value="1"/>
</dbReference>
<dbReference type="Pfam" id="PF13715">
    <property type="entry name" value="CarbopepD_reg_2"/>
    <property type="match status" value="1"/>
</dbReference>
<keyword evidence="10" id="KW-0675">Receptor</keyword>
<evidence type="ECO:0000256" key="4">
    <source>
        <dbReference type="ARBA" id="ARBA00022692"/>
    </source>
</evidence>
<keyword evidence="6 7" id="KW-0998">Cell outer membrane</keyword>
<comment type="subcellular location">
    <subcellularLocation>
        <location evidence="1 7">Cell outer membrane</location>
        <topology evidence="1 7">Multi-pass membrane protein</topology>
    </subcellularLocation>
</comment>
<dbReference type="NCBIfam" id="TIGR04057">
    <property type="entry name" value="SusC_RagA_signa"/>
    <property type="match status" value="1"/>
</dbReference>